<reference evidence="3 6" key="3">
    <citation type="submission" date="2019-08" db="EMBL/GenBank/DDBJ databases">
        <title>Whole genome sequencing of Aggregatibacter actinomycetemcomitans cultured from blood stream infections in Denmark reveals a novel phylogenetic lineage expressing serotype a membrane O polysaccharide.</title>
        <authorList>
            <person name="Nedergaard S."/>
            <person name="Kobel C.M."/>
            <person name="Nielsen M.B."/>
            <person name="Moeller R.T."/>
            <person name="Jensen A.B."/>
            <person name="Noerskov-Lauritsen N."/>
        </authorList>
    </citation>
    <scope>NUCLEOTIDE SEQUENCE [LARGE SCALE GENOMIC DNA]</scope>
    <source>
        <strain evidence="3 6">PN_563</strain>
    </source>
</reference>
<keyword evidence="5" id="KW-1185">Reference proteome</keyword>
<dbReference type="GeneID" id="77211148"/>
<dbReference type="EMBL" id="CP012959">
    <property type="protein sequence ID" value="AMQ94230.1"/>
    <property type="molecule type" value="Genomic_DNA"/>
</dbReference>
<dbReference type="Proteomes" id="UP000226080">
    <property type="component" value="Unassembled WGS sequence"/>
</dbReference>
<evidence type="ECO:0000313" key="6">
    <source>
        <dbReference type="Proteomes" id="UP000323012"/>
    </source>
</evidence>
<accession>A0A142G0Q0</accession>
<dbReference type="AlphaFoldDB" id="A0A142G0Q0"/>
<dbReference type="KEGG" id="aact:ACT75_06620"/>
<dbReference type="Proteomes" id="UP000323012">
    <property type="component" value="Unassembled WGS sequence"/>
</dbReference>
<gene>
    <name evidence="1" type="ORF">ACT75_06620</name>
    <name evidence="2" type="ORF">CQR80_08230</name>
    <name evidence="3" type="ORF">FXB79_06590</name>
</gene>
<dbReference type="SMR" id="A0A142G0Q0"/>
<dbReference type="RefSeq" id="WP_005544245.1">
    <property type="nucleotide sequence ID" value="NZ_CP012958.1"/>
</dbReference>
<dbReference type="EMBL" id="PCGW01000015">
    <property type="protein sequence ID" value="PHO20202.1"/>
    <property type="molecule type" value="Genomic_DNA"/>
</dbReference>
<evidence type="ECO:0000313" key="1">
    <source>
        <dbReference type="EMBL" id="AMQ94230.1"/>
    </source>
</evidence>
<evidence type="ECO:0000313" key="3">
    <source>
        <dbReference type="EMBL" id="TYA38839.1"/>
    </source>
</evidence>
<protein>
    <submittedName>
        <fullName evidence="3">Phosphoribosylglycinamide formyltransferase</fullName>
    </submittedName>
</protein>
<dbReference type="eggNOG" id="COG0299">
    <property type="taxonomic scope" value="Bacteria"/>
</dbReference>
<name>A0A142G0Q0_AGGAC</name>
<sequence length="59" mass="6549">MKKIVVLLPKREPICKRIDACKSSFINAEIVGVFSNNADAFGLQQAKSAVKNDRTFSSY</sequence>
<dbReference type="OrthoDB" id="9806170at2"/>
<proteinExistence type="predicted"/>
<evidence type="ECO:0000313" key="2">
    <source>
        <dbReference type="EMBL" id="PHO20202.1"/>
    </source>
</evidence>
<reference evidence="2 5" key="2">
    <citation type="submission" date="2017-10" db="EMBL/GenBank/DDBJ databases">
        <title>Draft genome sequences of Aggregatibacter actinomycetemcomitans strains 310a and 310b.</title>
        <authorList>
            <person name="May A.C."/>
            <person name="Ohta H."/>
            <person name="Maeda H."/>
            <person name="Kokeguchi S."/>
            <person name="Cugini C."/>
        </authorList>
    </citation>
    <scope>NUCLEOTIDE SEQUENCE [LARGE SCALE GENOMIC DNA]</scope>
    <source>
        <strain evidence="2 5">310b</strain>
    </source>
</reference>
<evidence type="ECO:0000313" key="4">
    <source>
        <dbReference type="Proteomes" id="UP000072236"/>
    </source>
</evidence>
<dbReference type="EMBL" id="VSED01000015">
    <property type="protein sequence ID" value="TYA38839.1"/>
    <property type="molecule type" value="Genomic_DNA"/>
</dbReference>
<reference evidence="1 4" key="1">
    <citation type="submission" date="2015-10" db="EMBL/GenBank/DDBJ databases">
        <title>Tn-seq of a polymicrobial infection.</title>
        <authorList>
            <person name="Stacy A."/>
            <person name="Rumbaugh K.P."/>
            <person name="Whiteley M."/>
        </authorList>
    </citation>
    <scope>NUCLEOTIDE SEQUENCE [LARGE SCALE GENOMIC DNA]</scope>
    <source>
        <strain evidence="1 4">624</strain>
    </source>
</reference>
<dbReference type="Proteomes" id="UP000072236">
    <property type="component" value="Chromosome"/>
</dbReference>
<organism evidence="3 6">
    <name type="scientific">Aggregatibacter actinomycetemcomitans</name>
    <name type="common">Actinobacillus actinomycetemcomitans</name>
    <name type="synonym">Haemophilus actinomycetemcomitans</name>
    <dbReference type="NCBI Taxonomy" id="714"/>
    <lineage>
        <taxon>Bacteria</taxon>
        <taxon>Pseudomonadati</taxon>
        <taxon>Pseudomonadota</taxon>
        <taxon>Gammaproteobacteria</taxon>
        <taxon>Pasteurellales</taxon>
        <taxon>Pasteurellaceae</taxon>
        <taxon>Aggregatibacter</taxon>
    </lineage>
</organism>
<evidence type="ECO:0000313" key="5">
    <source>
        <dbReference type="Proteomes" id="UP000226080"/>
    </source>
</evidence>